<dbReference type="EMBL" id="MWQN01000003">
    <property type="protein sequence ID" value="OPC77922.1"/>
    <property type="molecule type" value="Genomic_DNA"/>
</dbReference>
<comment type="caution">
    <text evidence="2">The sequence shown here is derived from an EMBL/GenBank/DDBJ whole genome shotgun (WGS) entry which is preliminary data.</text>
</comment>
<feature type="chain" id="PRO_5012391237" description="Secreted protein" evidence="1">
    <location>
        <begin position="30"/>
        <end position="92"/>
    </location>
</feature>
<dbReference type="OrthoDB" id="4350829at2"/>
<reference evidence="2 3" key="1">
    <citation type="submission" date="2017-03" db="EMBL/GenBank/DDBJ databases">
        <title>Draft genome sequence of Streptomyces scabrisporus NF3, endophyte isolated from Amphipterygium adstringens.</title>
        <authorList>
            <person name="Vazquez M."/>
            <person name="Ceapa C.D."/>
            <person name="Rodriguez Luna D."/>
            <person name="Sanchez Esquivel S."/>
        </authorList>
    </citation>
    <scope>NUCLEOTIDE SEQUENCE [LARGE SCALE GENOMIC DNA]</scope>
    <source>
        <strain evidence="2 3">NF3</strain>
    </source>
</reference>
<feature type="signal peptide" evidence="1">
    <location>
        <begin position="1"/>
        <end position="29"/>
    </location>
</feature>
<evidence type="ECO:0000313" key="3">
    <source>
        <dbReference type="Proteomes" id="UP000190037"/>
    </source>
</evidence>
<keyword evidence="3" id="KW-1185">Reference proteome</keyword>
<evidence type="ECO:0008006" key="4">
    <source>
        <dbReference type="Google" id="ProtNLM"/>
    </source>
</evidence>
<accession>A0A1T3NMI9</accession>
<dbReference type="RefSeq" id="WP_078981015.1">
    <property type="nucleotide sequence ID" value="NZ_MWQN01000003.1"/>
</dbReference>
<keyword evidence="1" id="KW-0732">Signal</keyword>
<evidence type="ECO:0000313" key="2">
    <source>
        <dbReference type="EMBL" id="OPC77922.1"/>
    </source>
</evidence>
<organism evidence="2 3">
    <name type="scientific">Embleya scabrispora</name>
    <dbReference type="NCBI Taxonomy" id="159449"/>
    <lineage>
        <taxon>Bacteria</taxon>
        <taxon>Bacillati</taxon>
        <taxon>Actinomycetota</taxon>
        <taxon>Actinomycetes</taxon>
        <taxon>Kitasatosporales</taxon>
        <taxon>Streptomycetaceae</taxon>
        <taxon>Embleya</taxon>
    </lineage>
</organism>
<dbReference type="AlphaFoldDB" id="A0A1T3NMI9"/>
<protein>
    <recommendedName>
        <fullName evidence="4">Secreted protein</fullName>
    </recommendedName>
</protein>
<sequence length="92" mass="9809">MRLRNFVLGLATGGAILTGTVLGAAPAQAAPATVACDHPCHPPASPGYTYITDYYWASACNDTGNQGINAHRWSTYQCTGGGQFENYELWVK</sequence>
<proteinExistence type="predicted"/>
<name>A0A1T3NMI9_9ACTN</name>
<dbReference type="eggNOG" id="ENOG5031XAT">
    <property type="taxonomic scope" value="Bacteria"/>
</dbReference>
<evidence type="ECO:0000256" key="1">
    <source>
        <dbReference type="SAM" id="SignalP"/>
    </source>
</evidence>
<gene>
    <name evidence="2" type="ORF">B4N89_37395</name>
</gene>
<dbReference type="Proteomes" id="UP000190037">
    <property type="component" value="Unassembled WGS sequence"/>
</dbReference>